<dbReference type="InterPro" id="IPR012338">
    <property type="entry name" value="Beta-lactam/transpept-like"/>
</dbReference>
<dbReference type="RefSeq" id="WP_305976732.1">
    <property type="nucleotide sequence ID" value="NZ_JAPJDZ010000047.1"/>
</dbReference>
<evidence type="ECO:0000259" key="2">
    <source>
        <dbReference type="Pfam" id="PF00144"/>
    </source>
</evidence>
<feature type="chain" id="PRO_5045055468" evidence="1">
    <location>
        <begin position="24"/>
        <end position="568"/>
    </location>
</feature>
<protein>
    <submittedName>
        <fullName evidence="3">Serine hydrolase</fullName>
    </submittedName>
</protein>
<feature type="domain" description="Beta-lactamase-related" evidence="2">
    <location>
        <begin position="53"/>
        <end position="360"/>
    </location>
</feature>
<dbReference type="InterPro" id="IPR001466">
    <property type="entry name" value="Beta-lactam-related"/>
</dbReference>
<gene>
    <name evidence="3" type="ORF">ORJ04_15590</name>
</gene>
<keyword evidence="1" id="KW-0732">Signal</keyword>
<reference evidence="3 4" key="1">
    <citation type="submission" date="2022-11" db="EMBL/GenBank/DDBJ databases">
        <title>Viruses from the air-sea interface of a natural surface slick.</title>
        <authorList>
            <person name="Rahlff J."/>
            <person name="Holmfeldt K."/>
        </authorList>
    </citation>
    <scope>NUCLEOTIDE SEQUENCE [LARGE SCALE GENOMIC DNA]</scope>
    <source>
        <strain evidence="3 4">SMS4</strain>
    </source>
</reference>
<dbReference type="PANTHER" id="PTHR46825">
    <property type="entry name" value="D-ALANYL-D-ALANINE-CARBOXYPEPTIDASE/ENDOPEPTIDASE AMPH"/>
    <property type="match status" value="1"/>
</dbReference>
<sequence>MMFYHIRCITLLICSCLTLNVFAAQSEYRLLTELQAVTAQKNAAEKVDQYLARWASTTLPGLAVAVVKDGELVYSKGVGLANLEYGIPITPDTVFEVASISKQFTAFSILLLADEGRLSIDDEITKYLPELSDLGHKITLRHLLHHSSGLRQQGVLLEIAGWQSDDIATQAQALKLLSMQKDLNFTPGEMFEYSNSGYFLLAEIVSRVSGQSFAEFTQNRIFKPLGMTNSAFPANYRAVIKNKAYSYRRTTNGFAKSVLLSDMVGSTGLTTTVKDLAKWAVNFEQPKVGNLAVIQQMKTPNVFNNGETINYAFGQVIDKHRGIEAMGHGGTIAGYRTFLLRMPGEKLSVVVLANMPYLNPLNISYEIADFYLPVVAQRQLKPEPLSTETLASYTGDFELLGGLIYSVTQDGTQLYLQIIGGAKQPLTHLADNEFSFGDEGRKLRFGAVNTKNVEKITLVEGIYGGQTLVGERVAIPSINAESVNLTEFTGRYYSQELDTTYKLVLEDNQLKAKNLRSEVYLTPFDTNTFSGNTGFFLRAKFIRNNVSQVAALEVSGTLINKLKFEKVN</sequence>
<accession>A0ABT9I1W4</accession>
<dbReference type="EMBL" id="JAPJDZ010000047">
    <property type="protein sequence ID" value="MDP5137379.1"/>
    <property type="molecule type" value="Genomic_DNA"/>
</dbReference>
<keyword evidence="3" id="KW-0378">Hydrolase</keyword>
<dbReference type="InterPro" id="IPR050491">
    <property type="entry name" value="AmpC-like"/>
</dbReference>
<evidence type="ECO:0000256" key="1">
    <source>
        <dbReference type="SAM" id="SignalP"/>
    </source>
</evidence>
<dbReference type="GO" id="GO:0016787">
    <property type="term" value="F:hydrolase activity"/>
    <property type="evidence" value="ECO:0007669"/>
    <property type="project" value="UniProtKB-KW"/>
</dbReference>
<evidence type="ECO:0000313" key="3">
    <source>
        <dbReference type="EMBL" id="MDP5137379.1"/>
    </source>
</evidence>
<proteinExistence type="predicted"/>
<dbReference type="SUPFAM" id="SSF56601">
    <property type="entry name" value="beta-lactamase/transpeptidase-like"/>
    <property type="match status" value="1"/>
</dbReference>
<organism evidence="3 4">
    <name type="scientific">Rheinheimera baltica</name>
    <dbReference type="NCBI Taxonomy" id="67576"/>
    <lineage>
        <taxon>Bacteria</taxon>
        <taxon>Pseudomonadati</taxon>
        <taxon>Pseudomonadota</taxon>
        <taxon>Gammaproteobacteria</taxon>
        <taxon>Chromatiales</taxon>
        <taxon>Chromatiaceae</taxon>
        <taxon>Rheinheimera</taxon>
    </lineage>
</organism>
<dbReference type="Pfam" id="PF00144">
    <property type="entry name" value="Beta-lactamase"/>
    <property type="match status" value="1"/>
</dbReference>
<keyword evidence="4" id="KW-1185">Reference proteome</keyword>
<evidence type="ECO:0000313" key="4">
    <source>
        <dbReference type="Proteomes" id="UP001231109"/>
    </source>
</evidence>
<comment type="caution">
    <text evidence="3">The sequence shown here is derived from an EMBL/GenBank/DDBJ whole genome shotgun (WGS) entry which is preliminary data.</text>
</comment>
<dbReference type="Gene3D" id="3.40.710.10">
    <property type="entry name" value="DD-peptidase/beta-lactamase superfamily"/>
    <property type="match status" value="1"/>
</dbReference>
<name>A0ABT9I1W4_9GAMM</name>
<dbReference type="PANTHER" id="PTHR46825:SF9">
    <property type="entry name" value="BETA-LACTAMASE-RELATED DOMAIN-CONTAINING PROTEIN"/>
    <property type="match status" value="1"/>
</dbReference>
<feature type="signal peptide" evidence="1">
    <location>
        <begin position="1"/>
        <end position="23"/>
    </location>
</feature>
<dbReference type="Proteomes" id="UP001231109">
    <property type="component" value="Unassembled WGS sequence"/>
</dbReference>